<protein>
    <submittedName>
        <fullName evidence="3">Secreted protein</fullName>
    </submittedName>
</protein>
<sequence>MFCFCLLIMKNLLASSINWVVTIFLSFYISILAGDRLCVALNRYHFKIFRIGIFMHYQKIVTTSFSMSMNTEIRDIRFPLIEFQNNIIYRNFLQWFCNNII</sequence>
<feature type="transmembrane region" description="Helical" evidence="1">
    <location>
        <begin position="12"/>
        <end position="33"/>
    </location>
</feature>
<evidence type="ECO:0000313" key="3">
    <source>
        <dbReference type="WBParaSite" id="Hba_03316"/>
    </source>
</evidence>
<dbReference type="Proteomes" id="UP000095283">
    <property type="component" value="Unplaced"/>
</dbReference>
<keyword evidence="1" id="KW-0472">Membrane</keyword>
<keyword evidence="1" id="KW-1133">Transmembrane helix</keyword>
<evidence type="ECO:0000256" key="1">
    <source>
        <dbReference type="SAM" id="Phobius"/>
    </source>
</evidence>
<organism evidence="2 3">
    <name type="scientific">Heterorhabditis bacteriophora</name>
    <name type="common">Entomopathogenic nematode worm</name>
    <dbReference type="NCBI Taxonomy" id="37862"/>
    <lineage>
        <taxon>Eukaryota</taxon>
        <taxon>Metazoa</taxon>
        <taxon>Ecdysozoa</taxon>
        <taxon>Nematoda</taxon>
        <taxon>Chromadorea</taxon>
        <taxon>Rhabditida</taxon>
        <taxon>Rhabditina</taxon>
        <taxon>Rhabditomorpha</taxon>
        <taxon>Strongyloidea</taxon>
        <taxon>Heterorhabditidae</taxon>
        <taxon>Heterorhabditis</taxon>
    </lineage>
</organism>
<evidence type="ECO:0000313" key="2">
    <source>
        <dbReference type="Proteomes" id="UP000095283"/>
    </source>
</evidence>
<dbReference type="AlphaFoldDB" id="A0A1I7WED7"/>
<name>A0A1I7WED7_HETBA</name>
<keyword evidence="1" id="KW-0812">Transmembrane</keyword>
<accession>A0A1I7WED7</accession>
<dbReference type="WBParaSite" id="Hba_03316">
    <property type="protein sequence ID" value="Hba_03316"/>
    <property type="gene ID" value="Hba_03316"/>
</dbReference>
<proteinExistence type="predicted"/>
<reference evidence="3" key="1">
    <citation type="submission" date="2016-11" db="UniProtKB">
        <authorList>
            <consortium name="WormBaseParasite"/>
        </authorList>
    </citation>
    <scope>IDENTIFICATION</scope>
</reference>
<keyword evidence="2" id="KW-1185">Reference proteome</keyword>